<feature type="transmembrane region" description="Helical" evidence="5">
    <location>
        <begin position="220"/>
        <end position="237"/>
    </location>
</feature>
<dbReference type="Pfam" id="PF03595">
    <property type="entry name" value="SLAC1"/>
    <property type="match status" value="1"/>
</dbReference>
<evidence type="ECO:0000256" key="1">
    <source>
        <dbReference type="ARBA" id="ARBA00004141"/>
    </source>
</evidence>
<feature type="transmembrane region" description="Helical" evidence="5">
    <location>
        <begin position="145"/>
        <end position="165"/>
    </location>
</feature>
<feature type="transmembrane region" description="Helical" evidence="5">
    <location>
        <begin position="310"/>
        <end position="329"/>
    </location>
</feature>
<evidence type="ECO:0000256" key="3">
    <source>
        <dbReference type="ARBA" id="ARBA00022989"/>
    </source>
</evidence>
<reference evidence="6 7" key="1">
    <citation type="submission" date="2023-09" db="EMBL/GenBank/DDBJ databases">
        <authorList>
            <person name="Golyshina O.V."/>
            <person name="Lunev E.A."/>
            <person name="Bargiela R."/>
            <person name="Gaines M.C."/>
            <person name="Daum B."/>
            <person name="Bale N.J."/>
            <person name="Koenen M."/>
            <person name="Sinninghe Damst J.S."/>
            <person name="Yakimov M."/>
            <person name="Golyshin P.N."/>
        </authorList>
    </citation>
    <scope>NUCLEOTIDE SEQUENCE [LARGE SCALE GENOMIC DNA]</scope>
    <source>
        <strain evidence="6 7">M1</strain>
    </source>
</reference>
<keyword evidence="3 5" id="KW-1133">Transmembrane helix</keyword>
<protein>
    <recommendedName>
        <fullName evidence="8">C4-dicarboxylate ABC transporter</fullName>
    </recommendedName>
</protein>
<comment type="subcellular location">
    <subcellularLocation>
        <location evidence="1">Membrane</location>
        <topology evidence="1">Multi-pass membrane protein</topology>
    </subcellularLocation>
</comment>
<feature type="transmembrane region" description="Helical" evidence="5">
    <location>
        <begin position="257"/>
        <end position="279"/>
    </location>
</feature>
<proteinExistence type="predicted"/>
<feature type="transmembrane region" description="Helical" evidence="5">
    <location>
        <begin position="286"/>
        <end position="304"/>
    </location>
</feature>
<evidence type="ECO:0000313" key="6">
    <source>
        <dbReference type="EMBL" id="WYY01023.1"/>
    </source>
</evidence>
<dbReference type="KEGG" id="omr:OXIME_001618"/>
<accession>A0AAX4NIH9</accession>
<dbReference type="GeneID" id="95968356"/>
<evidence type="ECO:0008006" key="8">
    <source>
        <dbReference type="Google" id="ProtNLM"/>
    </source>
</evidence>
<dbReference type="GO" id="GO:0016020">
    <property type="term" value="C:membrane"/>
    <property type="evidence" value="ECO:0007669"/>
    <property type="project" value="UniProtKB-SubCell"/>
</dbReference>
<feature type="transmembrane region" description="Helical" evidence="5">
    <location>
        <begin position="108"/>
        <end position="133"/>
    </location>
</feature>
<feature type="transmembrane region" description="Helical" evidence="5">
    <location>
        <begin position="12"/>
        <end position="37"/>
    </location>
</feature>
<keyword evidence="7" id="KW-1185">Reference proteome</keyword>
<sequence>MQKLSGLQPQWFSLVIGTLSISLVLYVLSLAFSIPFLFTLGKYVFIAVLVIFWIVFILWIYRYILSPPNLKNDLSQPETLSFTALLGVLFYAGAFFYITYFAPDSTTLVIILYLYFIVYCFIMAVNIVLNYMVYTGKVKIEDVNYVFIIPSIVMGASVILSSVLIPSPYFSGNKGILTDIYITTLLGFAVSVFQFIFYGSAVFVSFMMGRKKTYSMPTTMMPLGAVSMFVINLMLIPTFNSLKIFYFPKPFAETLSIALWGVEILYFFVGSAVLFSGIGKIRSLSVWAYVFPVGISVFSDFLLWDFLGYYVFKIVIVAISVIILLYYIYAMSVTMGMMFSKEITRSGSGK</sequence>
<dbReference type="AlphaFoldDB" id="A0AAX4NIH9"/>
<dbReference type="GO" id="GO:0055085">
    <property type="term" value="P:transmembrane transport"/>
    <property type="evidence" value="ECO:0007669"/>
    <property type="project" value="InterPro"/>
</dbReference>
<keyword evidence="4 5" id="KW-0472">Membrane</keyword>
<dbReference type="RefSeq" id="WP_393971345.1">
    <property type="nucleotide sequence ID" value="NZ_CP133772.1"/>
</dbReference>
<evidence type="ECO:0000313" key="7">
    <source>
        <dbReference type="Proteomes" id="UP001451606"/>
    </source>
</evidence>
<organism evidence="6 7">
    <name type="scientific">Oxyplasma meridianum</name>
    <dbReference type="NCBI Taxonomy" id="3073602"/>
    <lineage>
        <taxon>Archaea</taxon>
        <taxon>Methanobacteriati</taxon>
        <taxon>Thermoplasmatota</taxon>
        <taxon>Thermoplasmata</taxon>
        <taxon>Thermoplasmatales</taxon>
        <taxon>Thermoplasmataceae</taxon>
        <taxon>Oxyplasma</taxon>
    </lineage>
</organism>
<dbReference type="EMBL" id="CP133772">
    <property type="protein sequence ID" value="WYY01023.1"/>
    <property type="molecule type" value="Genomic_DNA"/>
</dbReference>
<gene>
    <name evidence="6" type="ORF">OXIME_001618</name>
</gene>
<evidence type="ECO:0000256" key="2">
    <source>
        <dbReference type="ARBA" id="ARBA00022692"/>
    </source>
</evidence>
<dbReference type="InterPro" id="IPR004695">
    <property type="entry name" value="SLAC1/Mae1/Ssu1/TehA"/>
</dbReference>
<evidence type="ECO:0000256" key="4">
    <source>
        <dbReference type="ARBA" id="ARBA00023136"/>
    </source>
</evidence>
<dbReference type="Gene3D" id="1.50.10.150">
    <property type="entry name" value="Voltage-dependent anion channel"/>
    <property type="match status" value="1"/>
</dbReference>
<keyword evidence="2 5" id="KW-0812">Transmembrane</keyword>
<feature type="transmembrane region" description="Helical" evidence="5">
    <location>
        <begin position="82"/>
        <end position="102"/>
    </location>
</feature>
<feature type="transmembrane region" description="Helical" evidence="5">
    <location>
        <begin position="43"/>
        <end position="61"/>
    </location>
</feature>
<evidence type="ECO:0000256" key="5">
    <source>
        <dbReference type="SAM" id="Phobius"/>
    </source>
</evidence>
<name>A0AAX4NIH9_9ARCH</name>
<dbReference type="Proteomes" id="UP001451606">
    <property type="component" value="Chromosome"/>
</dbReference>
<dbReference type="InterPro" id="IPR038665">
    <property type="entry name" value="Voltage-dep_anion_channel_sf"/>
</dbReference>
<feature type="transmembrane region" description="Helical" evidence="5">
    <location>
        <begin position="185"/>
        <end position="208"/>
    </location>
</feature>